<gene>
    <name evidence="2" type="ORF">MST27_19360</name>
</gene>
<evidence type="ECO:0000313" key="3">
    <source>
        <dbReference type="Proteomes" id="UP001139682"/>
    </source>
</evidence>
<keyword evidence="3" id="KW-1185">Reference proteome</keyword>
<dbReference type="AlphaFoldDB" id="A0A9X2AU37"/>
<evidence type="ECO:0000313" key="2">
    <source>
        <dbReference type="EMBL" id="MCJ0975530.1"/>
    </source>
</evidence>
<feature type="compositionally biased region" description="Basic and acidic residues" evidence="1">
    <location>
        <begin position="1"/>
        <end position="10"/>
    </location>
</feature>
<organism evidence="2 3">
    <name type="scientific">Stutzerimonas marianensis</name>
    <dbReference type="NCBI Taxonomy" id="2929513"/>
    <lineage>
        <taxon>Bacteria</taxon>
        <taxon>Pseudomonadati</taxon>
        <taxon>Pseudomonadota</taxon>
        <taxon>Gammaproteobacteria</taxon>
        <taxon>Pseudomonadales</taxon>
        <taxon>Pseudomonadaceae</taxon>
        <taxon>Stutzerimonas</taxon>
    </lineage>
</organism>
<sequence length="45" mass="4739">MQEPDPRDDGTPSPVPPPEQKEPGDPVPIEEPGGDGSGPDESHKH</sequence>
<reference evidence="2" key="1">
    <citation type="submission" date="2022-03" db="EMBL/GenBank/DDBJ databases">
        <title>Pseudomonas marianensis sp. nov., a marine bacterium isolated from deep-sea sediments of the Mariana Trench.</title>
        <authorList>
            <person name="Wei Y."/>
        </authorList>
    </citation>
    <scope>NUCLEOTIDE SEQUENCE</scope>
    <source>
        <strain evidence="2">PS1</strain>
    </source>
</reference>
<feature type="region of interest" description="Disordered" evidence="1">
    <location>
        <begin position="1"/>
        <end position="45"/>
    </location>
</feature>
<dbReference type="Proteomes" id="UP001139682">
    <property type="component" value="Unassembled WGS sequence"/>
</dbReference>
<dbReference type="EMBL" id="JALGRD010000012">
    <property type="protein sequence ID" value="MCJ0975530.1"/>
    <property type="molecule type" value="Genomic_DNA"/>
</dbReference>
<dbReference type="RefSeq" id="WP_243607558.1">
    <property type="nucleotide sequence ID" value="NZ_JALGRD010000012.1"/>
</dbReference>
<name>A0A9X2AU37_9GAMM</name>
<accession>A0A9X2AU37</accession>
<proteinExistence type="predicted"/>
<comment type="caution">
    <text evidence="2">The sequence shown here is derived from an EMBL/GenBank/DDBJ whole genome shotgun (WGS) entry which is preliminary data.</text>
</comment>
<protein>
    <submittedName>
        <fullName evidence="2">Uncharacterized protein</fullName>
    </submittedName>
</protein>
<evidence type="ECO:0000256" key="1">
    <source>
        <dbReference type="SAM" id="MobiDB-lite"/>
    </source>
</evidence>